<dbReference type="AlphaFoldDB" id="A0A8X7SJG4"/>
<dbReference type="Pfam" id="PF24758">
    <property type="entry name" value="LRR_At5g56370"/>
    <property type="match status" value="1"/>
</dbReference>
<evidence type="ECO:0000313" key="2">
    <source>
        <dbReference type="EMBL" id="KAG2307483.1"/>
    </source>
</evidence>
<dbReference type="InterPro" id="IPR050232">
    <property type="entry name" value="FBL13/AtMIF1-like"/>
</dbReference>
<sequence length="242" mass="27841">MWLPKLEYSSSLRYYSQRYYSQRSSIPEFIDDKNLPLHRAPVIECLSLELSVEHIQPEDIKRWVQTAVSRCVRELEISYYSEEPSCICTCSSLVILKLSDMIIMDVPSMACLPSLKTLGLDYLTYEDDESLQGFLDICPVLEDLSVQLRGERSMGEISIIVPTLQRLLLAVSWSCYLDGYVIDTPSLKYFKLEDWDSSTRDVEIKYMPELREAYVDVVFFVLESVIGSITSVIVKHLTICSE</sequence>
<keyword evidence="3" id="KW-1185">Reference proteome</keyword>
<dbReference type="OrthoDB" id="594804at2759"/>
<dbReference type="PANTHER" id="PTHR31900">
    <property type="entry name" value="F-BOX/RNI SUPERFAMILY PROTEIN-RELATED"/>
    <property type="match status" value="1"/>
</dbReference>
<feature type="domain" description="F-box/LRR-repeat protein 15/At3g58940/PEG3-like LRR" evidence="1">
    <location>
        <begin position="61"/>
        <end position="211"/>
    </location>
</feature>
<comment type="caution">
    <text evidence="2">The sequence shown here is derived from an EMBL/GenBank/DDBJ whole genome shotgun (WGS) entry which is preliminary data.</text>
</comment>
<dbReference type="EMBL" id="JAAMPC010000006">
    <property type="protein sequence ID" value="KAG2307483.1"/>
    <property type="molecule type" value="Genomic_DNA"/>
</dbReference>
<dbReference type="SUPFAM" id="SSF52047">
    <property type="entry name" value="RNI-like"/>
    <property type="match status" value="1"/>
</dbReference>
<organism evidence="2 3">
    <name type="scientific">Brassica carinata</name>
    <name type="common">Ethiopian mustard</name>
    <name type="synonym">Abyssinian cabbage</name>
    <dbReference type="NCBI Taxonomy" id="52824"/>
    <lineage>
        <taxon>Eukaryota</taxon>
        <taxon>Viridiplantae</taxon>
        <taxon>Streptophyta</taxon>
        <taxon>Embryophyta</taxon>
        <taxon>Tracheophyta</taxon>
        <taxon>Spermatophyta</taxon>
        <taxon>Magnoliopsida</taxon>
        <taxon>eudicotyledons</taxon>
        <taxon>Gunneridae</taxon>
        <taxon>Pentapetalae</taxon>
        <taxon>rosids</taxon>
        <taxon>malvids</taxon>
        <taxon>Brassicales</taxon>
        <taxon>Brassicaceae</taxon>
        <taxon>Brassiceae</taxon>
        <taxon>Brassica</taxon>
    </lineage>
</organism>
<evidence type="ECO:0000259" key="1">
    <source>
        <dbReference type="Pfam" id="PF24758"/>
    </source>
</evidence>
<dbReference type="InterPro" id="IPR032675">
    <property type="entry name" value="LRR_dom_sf"/>
</dbReference>
<dbReference type="Proteomes" id="UP000886595">
    <property type="component" value="Unassembled WGS sequence"/>
</dbReference>
<dbReference type="PANTHER" id="PTHR31900:SF28">
    <property type="entry name" value="FBD DOMAIN-CONTAINING PROTEIN"/>
    <property type="match status" value="1"/>
</dbReference>
<dbReference type="Gene3D" id="3.80.10.10">
    <property type="entry name" value="Ribonuclease Inhibitor"/>
    <property type="match status" value="1"/>
</dbReference>
<proteinExistence type="predicted"/>
<protein>
    <recommendedName>
        <fullName evidence="1">F-box/LRR-repeat protein 15/At3g58940/PEG3-like LRR domain-containing protein</fullName>
    </recommendedName>
</protein>
<reference evidence="2 3" key="1">
    <citation type="submission" date="2020-02" db="EMBL/GenBank/DDBJ databases">
        <authorList>
            <person name="Ma Q."/>
            <person name="Huang Y."/>
            <person name="Song X."/>
            <person name="Pei D."/>
        </authorList>
    </citation>
    <scope>NUCLEOTIDE SEQUENCE [LARGE SCALE GENOMIC DNA]</scope>
    <source>
        <strain evidence="2">Sxm20200214</strain>
        <tissue evidence="2">Leaf</tissue>
    </source>
</reference>
<name>A0A8X7SJG4_BRACI</name>
<evidence type="ECO:0000313" key="3">
    <source>
        <dbReference type="Proteomes" id="UP000886595"/>
    </source>
</evidence>
<accession>A0A8X7SJG4</accession>
<dbReference type="InterPro" id="IPR055411">
    <property type="entry name" value="LRR_FXL15/At3g58940/PEG3-like"/>
</dbReference>
<gene>
    <name evidence="2" type="ORF">Bca52824_027231</name>
</gene>